<dbReference type="Proteomes" id="UP001156441">
    <property type="component" value="Unassembled WGS sequence"/>
</dbReference>
<evidence type="ECO:0000256" key="8">
    <source>
        <dbReference type="SAM" id="Phobius"/>
    </source>
</evidence>
<feature type="transmembrane region" description="Helical" evidence="8">
    <location>
        <begin position="127"/>
        <end position="144"/>
    </location>
</feature>
<feature type="transmembrane region" description="Helical" evidence="8">
    <location>
        <begin position="12"/>
        <end position="32"/>
    </location>
</feature>
<dbReference type="RefSeq" id="WP_260193574.1">
    <property type="nucleotide sequence ID" value="NZ_JAFFZE010000016.1"/>
</dbReference>
<evidence type="ECO:0000256" key="6">
    <source>
        <dbReference type="ARBA" id="ARBA00023136"/>
    </source>
</evidence>
<evidence type="ECO:0000256" key="1">
    <source>
        <dbReference type="ARBA" id="ARBA00004651"/>
    </source>
</evidence>
<accession>A0ABT2JEZ6</accession>
<feature type="transmembrane region" description="Helical" evidence="8">
    <location>
        <begin position="265"/>
        <end position="284"/>
    </location>
</feature>
<organism evidence="9 10">
    <name type="scientific">Actinophytocola gossypii</name>
    <dbReference type="NCBI Taxonomy" id="2812003"/>
    <lineage>
        <taxon>Bacteria</taxon>
        <taxon>Bacillati</taxon>
        <taxon>Actinomycetota</taxon>
        <taxon>Actinomycetes</taxon>
        <taxon>Pseudonocardiales</taxon>
        <taxon>Pseudonocardiaceae</taxon>
    </lineage>
</organism>
<keyword evidence="5 8" id="KW-1133">Transmembrane helix</keyword>
<keyword evidence="2" id="KW-1003">Cell membrane</keyword>
<feature type="transmembrane region" description="Helical" evidence="8">
    <location>
        <begin position="337"/>
        <end position="356"/>
    </location>
</feature>
<protein>
    <submittedName>
        <fullName evidence="9">DUF2029 domain-containing protein</fullName>
    </submittedName>
</protein>
<evidence type="ECO:0000256" key="5">
    <source>
        <dbReference type="ARBA" id="ARBA00022989"/>
    </source>
</evidence>
<dbReference type="InterPro" id="IPR018584">
    <property type="entry name" value="GT87"/>
</dbReference>
<comment type="similarity">
    <text evidence="7">Belongs to the glycosyltransferase 87 family.</text>
</comment>
<evidence type="ECO:0000256" key="2">
    <source>
        <dbReference type="ARBA" id="ARBA00022475"/>
    </source>
</evidence>
<keyword evidence="10" id="KW-1185">Reference proteome</keyword>
<reference evidence="9 10" key="1">
    <citation type="submission" date="2021-02" db="EMBL/GenBank/DDBJ databases">
        <title>Actinophytocola xerophila sp. nov., isolated from soil of cotton cropping field.</title>
        <authorList>
            <person name="Huang R."/>
            <person name="Chen X."/>
            <person name="Ge X."/>
            <person name="Liu W."/>
        </authorList>
    </citation>
    <scope>NUCLEOTIDE SEQUENCE [LARGE SCALE GENOMIC DNA]</scope>
    <source>
        <strain evidence="9 10">S1-96</strain>
    </source>
</reference>
<keyword evidence="3" id="KW-0808">Transferase</keyword>
<feature type="transmembrane region" description="Helical" evidence="8">
    <location>
        <begin position="98"/>
        <end position="120"/>
    </location>
</feature>
<proteinExistence type="inferred from homology"/>
<evidence type="ECO:0000256" key="3">
    <source>
        <dbReference type="ARBA" id="ARBA00022679"/>
    </source>
</evidence>
<feature type="transmembrane region" description="Helical" evidence="8">
    <location>
        <begin position="291"/>
        <end position="309"/>
    </location>
</feature>
<sequence length="412" mass="44624">MDVRTPIRPAGWRSALIVLGALGWSVALALLARRLVEGGPWTTFDLQVFHASGTAVWNGDNPYLFWLPQRELSLVYPPFAGLLLAPLSLLSLEAVRIVWFTGIFLALQGAVWLTTGWVGVRRVRVRLGVGLAAAGAFVVFDPGWQELWSGQVNMFLALLIVADLCRRDGARGRGVMIGVAAGIKLTPGLFILYFLLTHRFREAWTAVASFAVTVAVGFAVMPGAAWSYWTGHAWDTDRIHQDPGISLNQNLRGMMARLLHDPDVFVSWLAVALVVLVGGLAVCVGLHRRGLVREGAVLVGVVALLVSPISWAYHWVWLVPVFVVLTALVVRTRSRTWGVAVLLAAAASFVAPYTWVEPWVRHTPTTLGGQLESNSLTVAGLLLLAAGALALWLPRSSPHARVPDPASGPATR</sequence>
<keyword evidence="6 8" id="KW-0472">Membrane</keyword>
<comment type="subcellular location">
    <subcellularLocation>
        <location evidence="1">Cell membrane</location>
        <topology evidence="1">Multi-pass membrane protein</topology>
    </subcellularLocation>
</comment>
<name>A0ABT2JEZ6_9PSEU</name>
<evidence type="ECO:0000256" key="7">
    <source>
        <dbReference type="ARBA" id="ARBA00024033"/>
    </source>
</evidence>
<evidence type="ECO:0000313" key="10">
    <source>
        <dbReference type="Proteomes" id="UP001156441"/>
    </source>
</evidence>
<dbReference type="EMBL" id="JAFFZE010000016">
    <property type="protein sequence ID" value="MCT2585849.1"/>
    <property type="molecule type" value="Genomic_DNA"/>
</dbReference>
<feature type="transmembrane region" description="Helical" evidence="8">
    <location>
        <begin position="175"/>
        <end position="196"/>
    </location>
</feature>
<feature type="transmembrane region" description="Helical" evidence="8">
    <location>
        <begin position="203"/>
        <end position="229"/>
    </location>
</feature>
<dbReference type="Pfam" id="PF09594">
    <property type="entry name" value="GT87"/>
    <property type="match status" value="1"/>
</dbReference>
<keyword evidence="4 8" id="KW-0812">Transmembrane</keyword>
<feature type="transmembrane region" description="Helical" evidence="8">
    <location>
        <begin position="315"/>
        <end position="330"/>
    </location>
</feature>
<feature type="transmembrane region" description="Helical" evidence="8">
    <location>
        <begin position="376"/>
        <end position="393"/>
    </location>
</feature>
<evidence type="ECO:0000256" key="4">
    <source>
        <dbReference type="ARBA" id="ARBA00022692"/>
    </source>
</evidence>
<feature type="transmembrane region" description="Helical" evidence="8">
    <location>
        <begin position="74"/>
        <end position="92"/>
    </location>
</feature>
<gene>
    <name evidence="9" type="ORF">JT362_22275</name>
</gene>
<comment type="caution">
    <text evidence="9">The sequence shown here is derived from an EMBL/GenBank/DDBJ whole genome shotgun (WGS) entry which is preliminary data.</text>
</comment>
<evidence type="ECO:0000313" key="9">
    <source>
        <dbReference type="EMBL" id="MCT2585849.1"/>
    </source>
</evidence>